<dbReference type="Proteomes" id="UP000439903">
    <property type="component" value="Unassembled WGS sequence"/>
</dbReference>
<dbReference type="Pfam" id="PF00076">
    <property type="entry name" value="RRM_1"/>
    <property type="match status" value="1"/>
</dbReference>
<dbReference type="AlphaFoldDB" id="A0A8H4AG27"/>
<sequence length="232" mass="25779">MSKKVIVTDLSSKVTEKTVKDFFLFCGKIKEFELIKEECSDKQIAYITFEKETAAKTSLMLSNAVVGDSEICVKSADEGDGLSSDECDGGEGYDSQERSKLHLLVEILAAGYQLQDTLLQKICELDCRFGVTAFSFHLLSSVKSNVSKIDEKYKLADKANELGKKYHVEEKVKQTVTLAQDKASCVLDSNPGKFIVETYETVSKQVCDIHCKARRIANEKKAPLVDTTIEAH</sequence>
<feature type="domain" description="RRM" evidence="2">
    <location>
        <begin position="3"/>
        <end position="78"/>
    </location>
</feature>
<dbReference type="PROSITE" id="PS50102">
    <property type="entry name" value="RRM"/>
    <property type="match status" value="1"/>
</dbReference>
<proteinExistence type="predicted"/>
<evidence type="ECO:0000313" key="4">
    <source>
        <dbReference type="Proteomes" id="UP000439903"/>
    </source>
</evidence>
<dbReference type="SUPFAM" id="SSF54928">
    <property type="entry name" value="RNA-binding domain, RBD"/>
    <property type="match status" value="1"/>
</dbReference>
<reference evidence="3 4" key="1">
    <citation type="journal article" date="2019" name="Environ. Microbiol.">
        <title>At the nexus of three kingdoms: the genome of the mycorrhizal fungus Gigaspora margarita provides insights into plant, endobacterial and fungal interactions.</title>
        <authorList>
            <person name="Venice F."/>
            <person name="Ghignone S."/>
            <person name="Salvioli di Fossalunga A."/>
            <person name="Amselem J."/>
            <person name="Novero M."/>
            <person name="Xianan X."/>
            <person name="Sedzielewska Toro K."/>
            <person name="Morin E."/>
            <person name="Lipzen A."/>
            <person name="Grigoriev I.V."/>
            <person name="Henrissat B."/>
            <person name="Martin F.M."/>
            <person name="Bonfante P."/>
        </authorList>
    </citation>
    <scope>NUCLEOTIDE SEQUENCE [LARGE SCALE GENOMIC DNA]</scope>
    <source>
        <strain evidence="3 4">BEG34</strain>
    </source>
</reference>
<dbReference type="InterPro" id="IPR035979">
    <property type="entry name" value="RBD_domain_sf"/>
</dbReference>
<gene>
    <name evidence="3" type="ORF">F8M41_021844</name>
</gene>
<dbReference type="SMART" id="SM00360">
    <property type="entry name" value="RRM"/>
    <property type="match status" value="1"/>
</dbReference>
<dbReference type="PANTHER" id="PTHR32343:SF10">
    <property type="entry name" value="RNA-BINDING REGION RNP-1 DOMAIN-CONTAINING PROTEIN"/>
    <property type="match status" value="1"/>
</dbReference>
<dbReference type="EMBL" id="WTPW01000655">
    <property type="protein sequence ID" value="KAF0491310.1"/>
    <property type="molecule type" value="Genomic_DNA"/>
</dbReference>
<dbReference type="PANTHER" id="PTHR32343">
    <property type="entry name" value="SERINE/ARGININE-RICH SPLICING FACTOR"/>
    <property type="match status" value="1"/>
</dbReference>
<organism evidence="3 4">
    <name type="scientific">Gigaspora margarita</name>
    <dbReference type="NCBI Taxonomy" id="4874"/>
    <lineage>
        <taxon>Eukaryota</taxon>
        <taxon>Fungi</taxon>
        <taxon>Fungi incertae sedis</taxon>
        <taxon>Mucoromycota</taxon>
        <taxon>Glomeromycotina</taxon>
        <taxon>Glomeromycetes</taxon>
        <taxon>Diversisporales</taxon>
        <taxon>Gigasporaceae</taxon>
        <taxon>Gigaspora</taxon>
    </lineage>
</organism>
<protein>
    <submittedName>
        <fullName evidence="3">RNA-binding protein vip1</fullName>
    </submittedName>
</protein>
<dbReference type="OrthoDB" id="7763451at2759"/>
<comment type="caution">
    <text evidence="3">The sequence shown here is derived from an EMBL/GenBank/DDBJ whole genome shotgun (WGS) entry which is preliminary data.</text>
</comment>
<dbReference type="InterPro" id="IPR012677">
    <property type="entry name" value="Nucleotide-bd_a/b_plait_sf"/>
</dbReference>
<keyword evidence="1" id="KW-0694">RNA-binding</keyword>
<dbReference type="GO" id="GO:0003723">
    <property type="term" value="F:RNA binding"/>
    <property type="evidence" value="ECO:0007669"/>
    <property type="project" value="UniProtKB-UniRule"/>
</dbReference>
<accession>A0A8H4AG27</accession>
<keyword evidence="4" id="KW-1185">Reference proteome</keyword>
<evidence type="ECO:0000256" key="1">
    <source>
        <dbReference type="PROSITE-ProRule" id="PRU00176"/>
    </source>
</evidence>
<dbReference type="Gene3D" id="3.30.70.330">
    <property type="match status" value="1"/>
</dbReference>
<evidence type="ECO:0000259" key="2">
    <source>
        <dbReference type="PROSITE" id="PS50102"/>
    </source>
</evidence>
<evidence type="ECO:0000313" key="3">
    <source>
        <dbReference type="EMBL" id="KAF0491310.1"/>
    </source>
</evidence>
<dbReference type="InterPro" id="IPR000504">
    <property type="entry name" value="RRM_dom"/>
</dbReference>
<name>A0A8H4AG27_GIGMA</name>